<dbReference type="HOGENOM" id="CLU_2190075_0_0_1"/>
<dbReference type="InterPro" id="IPR008936">
    <property type="entry name" value="Rho_GTPase_activation_prot"/>
</dbReference>
<dbReference type="InterPro" id="IPR000198">
    <property type="entry name" value="RhoGAP_dom"/>
</dbReference>
<keyword evidence="3" id="KW-1185">Reference proteome</keyword>
<dbReference type="Gene3D" id="1.10.555.10">
    <property type="entry name" value="Rho GTPase activation protein"/>
    <property type="match status" value="1"/>
</dbReference>
<accession>H3CL37</accession>
<reference evidence="2" key="2">
    <citation type="submission" date="2025-08" db="UniProtKB">
        <authorList>
            <consortium name="Ensembl"/>
        </authorList>
    </citation>
    <scope>IDENTIFICATION</scope>
</reference>
<evidence type="ECO:0000313" key="2">
    <source>
        <dbReference type="Ensembl" id="ENSTNIP00000008966.1"/>
    </source>
</evidence>
<dbReference type="Pfam" id="PF00620">
    <property type="entry name" value="RhoGAP"/>
    <property type="match status" value="1"/>
</dbReference>
<feature type="domain" description="Rho-GAP" evidence="1">
    <location>
        <begin position="31"/>
        <end position="109"/>
    </location>
</feature>
<dbReference type="GO" id="GO:0007165">
    <property type="term" value="P:signal transduction"/>
    <property type="evidence" value="ECO:0007669"/>
    <property type="project" value="InterPro"/>
</dbReference>
<dbReference type="PANTHER" id="PTHR23175">
    <property type="entry name" value="PDZ DOMAIN-CONTAINING PROTEIN"/>
    <property type="match status" value="1"/>
</dbReference>
<sequence length="109" mass="11937">MCVFASDDKALWGSSALRKAKKPSCPKVFGIRLEDCQPAVNHKFVPLIVEICCGMVEASGLECTGIYRVPGNNAMVSNLQDYLNQGLDINTAAERWQDLNVISSVLKSF</sequence>
<reference evidence="2" key="3">
    <citation type="submission" date="2025-09" db="UniProtKB">
        <authorList>
            <consortium name="Ensembl"/>
        </authorList>
    </citation>
    <scope>IDENTIFICATION</scope>
</reference>
<evidence type="ECO:0000313" key="3">
    <source>
        <dbReference type="Proteomes" id="UP000007303"/>
    </source>
</evidence>
<dbReference type="InParanoid" id="H3CL37"/>
<dbReference type="Ensembl" id="ENSTNIT00000009137.1">
    <property type="protein sequence ID" value="ENSTNIP00000008966.1"/>
    <property type="gene ID" value="ENSTNIG00000006217.1"/>
</dbReference>
<dbReference type="PANTHER" id="PTHR23175:SF5">
    <property type="entry name" value="RHO GTPASE-ACTIVATING PROTEIN 23"/>
    <property type="match status" value="1"/>
</dbReference>
<evidence type="ECO:0000259" key="1">
    <source>
        <dbReference type="PROSITE" id="PS50238"/>
    </source>
</evidence>
<dbReference type="Proteomes" id="UP000007303">
    <property type="component" value="Unassembled WGS sequence"/>
</dbReference>
<organism evidence="2 3">
    <name type="scientific">Tetraodon nigroviridis</name>
    <name type="common">Spotted green pufferfish</name>
    <name type="synonym">Chelonodon nigroviridis</name>
    <dbReference type="NCBI Taxonomy" id="99883"/>
    <lineage>
        <taxon>Eukaryota</taxon>
        <taxon>Metazoa</taxon>
        <taxon>Chordata</taxon>
        <taxon>Craniata</taxon>
        <taxon>Vertebrata</taxon>
        <taxon>Euteleostomi</taxon>
        <taxon>Actinopterygii</taxon>
        <taxon>Neopterygii</taxon>
        <taxon>Teleostei</taxon>
        <taxon>Neoteleostei</taxon>
        <taxon>Acanthomorphata</taxon>
        <taxon>Eupercaria</taxon>
        <taxon>Tetraodontiformes</taxon>
        <taxon>Tetradontoidea</taxon>
        <taxon>Tetraodontidae</taxon>
        <taxon>Tetraodon</taxon>
    </lineage>
</organism>
<reference evidence="3" key="1">
    <citation type="journal article" date="2004" name="Nature">
        <title>Genome duplication in the teleost fish Tetraodon nigroviridis reveals the early vertebrate proto-karyotype.</title>
        <authorList>
            <person name="Jaillon O."/>
            <person name="Aury J.-M."/>
            <person name="Brunet F."/>
            <person name="Petit J.-L."/>
            <person name="Stange-Thomann N."/>
            <person name="Mauceli E."/>
            <person name="Bouneau L."/>
            <person name="Fischer C."/>
            <person name="Ozouf-Costaz C."/>
            <person name="Bernot A."/>
            <person name="Nicaud S."/>
            <person name="Jaffe D."/>
            <person name="Fisher S."/>
            <person name="Lutfalla G."/>
            <person name="Dossat C."/>
            <person name="Segurens B."/>
            <person name="Dasilva C."/>
            <person name="Salanoubat M."/>
            <person name="Levy M."/>
            <person name="Boudet N."/>
            <person name="Castellano S."/>
            <person name="Anthouard V."/>
            <person name="Jubin C."/>
            <person name="Castelli V."/>
            <person name="Katinka M."/>
            <person name="Vacherie B."/>
            <person name="Biemont C."/>
            <person name="Skalli Z."/>
            <person name="Cattolico L."/>
            <person name="Poulain J."/>
            <person name="De Berardinis V."/>
            <person name="Cruaud C."/>
            <person name="Duprat S."/>
            <person name="Brottier P."/>
            <person name="Coutanceau J.-P."/>
            <person name="Gouzy J."/>
            <person name="Parra G."/>
            <person name="Lardier G."/>
            <person name="Chapple C."/>
            <person name="McKernan K.J."/>
            <person name="McEwan P."/>
            <person name="Bosak S."/>
            <person name="Kellis M."/>
            <person name="Volff J.-N."/>
            <person name="Guigo R."/>
            <person name="Zody M.C."/>
            <person name="Mesirov J."/>
            <person name="Lindblad-Toh K."/>
            <person name="Birren B."/>
            <person name="Nusbaum C."/>
            <person name="Kahn D."/>
            <person name="Robinson-Rechavi M."/>
            <person name="Laudet V."/>
            <person name="Schachter V."/>
            <person name="Quetier F."/>
            <person name="Saurin W."/>
            <person name="Scarpelli C."/>
            <person name="Wincker P."/>
            <person name="Lander E.S."/>
            <person name="Weissenbach J."/>
            <person name="Roest Crollius H."/>
        </authorList>
    </citation>
    <scope>NUCLEOTIDE SEQUENCE [LARGE SCALE GENOMIC DNA]</scope>
</reference>
<proteinExistence type="predicted"/>
<dbReference type="GeneTree" id="ENSGT00940000157982"/>
<protein>
    <recommendedName>
        <fullName evidence="1">Rho-GAP domain-containing protein</fullName>
    </recommendedName>
</protein>
<dbReference type="PROSITE" id="PS50238">
    <property type="entry name" value="RHOGAP"/>
    <property type="match status" value="1"/>
</dbReference>
<dbReference type="AlphaFoldDB" id="H3CL37"/>
<name>H3CL37_TETNG</name>
<dbReference type="STRING" id="99883.ENSTNIP00000008966"/>
<dbReference type="SUPFAM" id="SSF48350">
    <property type="entry name" value="GTPase activation domain, GAP"/>
    <property type="match status" value="1"/>
</dbReference>